<reference evidence="5 6" key="2">
    <citation type="journal article" date="2018" name="Plant J.">
        <title>The Physcomitrella patens chromosome-scale assembly reveals moss genome structure and evolution.</title>
        <authorList>
            <person name="Lang D."/>
            <person name="Ullrich K.K."/>
            <person name="Murat F."/>
            <person name="Fuchs J."/>
            <person name="Jenkins J."/>
            <person name="Haas F.B."/>
            <person name="Piednoel M."/>
            <person name="Gundlach H."/>
            <person name="Van Bel M."/>
            <person name="Meyberg R."/>
            <person name="Vives C."/>
            <person name="Morata J."/>
            <person name="Symeonidi A."/>
            <person name="Hiss M."/>
            <person name="Muchero W."/>
            <person name="Kamisugi Y."/>
            <person name="Saleh O."/>
            <person name="Blanc G."/>
            <person name="Decker E.L."/>
            <person name="van Gessel N."/>
            <person name="Grimwood J."/>
            <person name="Hayes R.D."/>
            <person name="Graham S.W."/>
            <person name="Gunter L.E."/>
            <person name="McDaniel S.F."/>
            <person name="Hoernstein S.N.W."/>
            <person name="Larsson A."/>
            <person name="Li F.W."/>
            <person name="Perroud P.F."/>
            <person name="Phillips J."/>
            <person name="Ranjan P."/>
            <person name="Rokshar D.S."/>
            <person name="Rothfels C.J."/>
            <person name="Schneider L."/>
            <person name="Shu S."/>
            <person name="Stevenson D.W."/>
            <person name="Thummler F."/>
            <person name="Tillich M."/>
            <person name="Villarreal Aguilar J.C."/>
            <person name="Widiez T."/>
            <person name="Wong G.K."/>
            <person name="Wymore A."/>
            <person name="Zhang Y."/>
            <person name="Zimmer A.D."/>
            <person name="Quatrano R.S."/>
            <person name="Mayer K.F.X."/>
            <person name="Goodstein D."/>
            <person name="Casacuberta J.M."/>
            <person name="Vandepoele K."/>
            <person name="Reski R."/>
            <person name="Cuming A.C."/>
            <person name="Tuskan G.A."/>
            <person name="Maumus F."/>
            <person name="Salse J."/>
            <person name="Schmutz J."/>
            <person name="Rensing S.A."/>
        </authorList>
    </citation>
    <scope>NUCLEOTIDE SEQUENCE [LARGE SCALE GENOMIC DNA]</scope>
    <source>
        <strain evidence="5 6">cv. Gransden 2004</strain>
    </source>
</reference>
<dbReference type="PANTHER" id="PTHR15371:SF1">
    <property type="entry name" value="OUTER ENVELOPE PORE PROTEIN 16-2, CHLOROPLASTIC"/>
    <property type="match status" value="1"/>
</dbReference>
<dbReference type="GeneID" id="112291201"/>
<gene>
    <name evidence="5" type="primary">LOC112291201</name>
</gene>
<dbReference type="EnsemblPlants" id="Pp3c14_26410V3.7">
    <property type="protein sequence ID" value="Pp3c14_26410V3.7"/>
    <property type="gene ID" value="Pp3c14_26410"/>
</dbReference>
<dbReference type="RefSeq" id="XP_024394080.1">
    <property type="nucleotide sequence ID" value="XM_024538312.2"/>
</dbReference>
<reference evidence="5" key="3">
    <citation type="submission" date="2020-12" db="UniProtKB">
        <authorList>
            <consortium name="EnsemblPlants"/>
        </authorList>
    </citation>
    <scope>IDENTIFICATION</scope>
</reference>
<dbReference type="AlphaFoldDB" id="A0A7I4F4B5"/>
<keyword evidence="4" id="KW-0472">Membrane</keyword>
<keyword evidence="3" id="KW-1133">Transmembrane helix</keyword>
<evidence type="ECO:0000256" key="1">
    <source>
        <dbReference type="ARBA" id="ARBA00004141"/>
    </source>
</evidence>
<organism evidence="5 6">
    <name type="scientific">Physcomitrium patens</name>
    <name type="common">Spreading-leaved earth moss</name>
    <name type="synonym">Physcomitrella patens</name>
    <dbReference type="NCBI Taxonomy" id="3218"/>
    <lineage>
        <taxon>Eukaryota</taxon>
        <taxon>Viridiplantae</taxon>
        <taxon>Streptophyta</taxon>
        <taxon>Embryophyta</taxon>
        <taxon>Bryophyta</taxon>
        <taxon>Bryophytina</taxon>
        <taxon>Bryopsida</taxon>
        <taxon>Funariidae</taxon>
        <taxon>Funariales</taxon>
        <taxon>Funariaceae</taxon>
        <taxon>Physcomitrium</taxon>
    </lineage>
</organism>
<accession>A0A7I4F4B5</accession>
<name>A0A7I4F4B5_PHYPA</name>
<sequence>MTLIQGEVRLLRKISQSLRFLSRSFLRDFIEMSHHHFHPRADSPTVDVVVDIGNPILNSTVNGFLKVAPVGASHAVTQEAFRMFQDERVTKRDLERMVKRAGKDGLQWGVVAGVYSGVQYGIERMRGRRDWKNAAIGGAITGAILTMGDKQYDRQRMIQTAITGGAIATANEFLRYL</sequence>
<evidence type="ECO:0000313" key="6">
    <source>
        <dbReference type="Proteomes" id="UP000006727"/>
    </source>
</evidence>
<evidence type="ECO:0000256" key="4">
    <source>
        <dbReference type="ARBA" id="ARBA00023136"/>
    </source>
</evidence>
<dbReference type="Proteomes" id="UP000006727">
    <property type="component" value="Chromosome 14"/>
</dbReference>
<comment type="subcellular location">
    <subcellularLocation>
        <location evidence="1">Membrane</location>
        <topology evidence="1">Multi-pass membrane protein</topology>
    </subcellularLocation>
</comment>
<evidence type="ECO:0000313" key="5">
    <source>
        <dbReference type="EnsemblPlants" id="Pp3c14_26410V3.6"/>
    </source>
</evidence>
<reference evidence="5 6" key="1">
    <citation type="journal article" date="2008" name="Science">
        <title>The Physcomitrella genome reveals evolutionary insights into the conquest of land by plants.</title>
        <authorList>
            <person name="Rensing S."/>
            <person name="Lang D."/>
            <person name="Zimmer A."/>
            <person name="Terry A."/>
            <person name="Salamov A."/>
            <person name="Shapiro H."/>
            <person name="Nishiyama T."/>
            <person name="Perroud P.-F."/>
            <person name="Lindquist E."/>
            <person name="Kamisugi Y."/>
            <person name="Tanahashi T."/>
            <person name="Sakakibara K."/>
            <person name="Fujita T."/>
            <person name="Oishi K."/>
            <person name="Shin-I T."/>
            <person name="Kuroki Y."/>
            <person name="Toyoda A."/>
            <person name="Suzuki Y."/>
            <person name="Hashimoto A."/>
            <person name="Yamaguchi K."/>
            <person name="Sugano A."/>
            <person name="Kohara Y."/>
            <person name="Fujiyama A."/>
            <person name="Anterola A."/>
            <person name="Aoki S."/>
            <person name="Ashton N."/>
            <person name="Barbazuk W.B."/>
            <person name="Barker E."/>
            <person name="Bennetzen J."/>
            <person name="Bezanilla M."/>
            <person name="Blankenship R."/>
            <person name="Cho S.H."/>
            <person name="Dutcher S."/>
            <person name="Estelle M."/>
            <person name="Fawcett J.A."/>
            <person name="Gundlach H."/>
            <person name="Hanada K."/>
            <person name="Heyl A."/>
            <person name="Hicks K.A."/>
            <person name="Hugh J."/>
            <person name="Lohr M."/>
            <person name="Mayer K."/>
            <person name="Melkozernov A."/>
            <person name="Murata T."/>
            <person name="Nelson D."/>
            <person name="Pils B."/>
            <person name="Prigge M."/>
            <person name="Reiss B."/>
            <person name="Renner T."/>
            <person name="Rombauts S."/>
            <person name="Rushton P."/>
            <person name="Sanderfoot A."/>
            <person name="Schween G."/>
            <person name="Shiu S.-H."/>
            <person name="Stueber K."/>
            <person name="Theodoulou F.L."/>
            <person name="Tu H."/>
            <person name="Van de Peer Y."/>
            <person name="Verrier P.J."/>
            <person name="Waters E."/>
            <person name="Wood A."/>
            <person name="Yang L."/>
            <person name="Cove D."/>
            <person name="Cuming A."/>
            <person name="Hasebe M."/>
            <person name="Lucas S."/>
            <person name="Mishler D.B."/>
            <person name="Reski R."/>
            <person name="Grigoriev I."/>
            <person name="Quatrano R.S."/>
            <person name="Boore J.L."/>
        </authorList>
    </citation>
    <scope>NUCLEOTIDE SEQUENCE [LARGE SCALE GENOMIC DNA]</scope>
    <source>
        <strain evidence="5 6">cv. Gransden 2004</strain>
    </source>
</reference>
<dbReference type="GO" id="GO:0015171">
    <property type="term" value="F:amino acid transmembrane transporter activity"/>
    <property type="evidence" value="ECO:0000318"/>
    <property type="project" value="GO_Central"/>
</dbReference>
<keyword evidence="6" id="KW-1185">Reference proteome</keyword>
<dbReference type="OrthoDB" id="1913857at2759"/>
<dbReference type="PANTHER" id="PTHR15371">
    <property type="entry name" value="TIM23"/>
    <property type="match status" value="1"/>
</dbReference>
<dbReference type="EnsemblPlants" id="Pp3c14_26410V3.6">
    <property type="protein sequence ID" value="Pp3c14_26410V3.6"/>
    <property type="gene ID" value="Pp3c14_26410"/>
</dbReference>
<dbReference type="EMBL" id="ABEU02000014">
    <property type="status" value="NOT_ANNOTATED_CDS"/>
    <property type="molecule type" value="Genomic_DNA"/>
</dbReference>
<evidence type="ECO:0000256" key="3">
    <source>
        <dbReference type="ARBA" id="ARBA00022989"/>
    </source>
</evidence>
<dbReference type="Pfam" id="PF02466">
    <property type="entry name" value="Tim17"/>
    <property type="match status" value="1"/>
</dbReference>
<dbReference type="KEGG" id="ppp:112291201"/>
<dbReference type="EnsemblPlants" id="Pp3c14_26410V3.9">
    <property type="protein sequence ID" value="Pp3c14_26410V3.9"/>
    <property type="gene ID" value="Pp3c14_26410"/>
</dbReference>
<proteinExistence type="predicted"/>
<dbReference type="InterPro" id="IPR045238">
    <property type="entry name" value="Tim23-like"/>
</dbReference>
<dbReference type="Gramene" id="Pp3c14_26410V3.7">
    <property type="protein sequence ID" value="Pp3c14_26410V3.7"/>
    <property type="gene ID" value="Pp3c14_26410"/>
</dbReference>
<keyword evidence="2" id="KW-0812">Transmembrane</keyword>
<evidence type="ECO:0000256" key="2">
    <source>
        <dbReference type="ARBA" id="ARBA00022692"/>
    </source>
</evidence>
<protein>
    <submittedName>
        <fullName evidence="5">Uncharacterized protein</fullName>
    </submittedName>
</protein>
<dbReference type="Gramene" id="Pp3c14_26410V3.6">
    <property type="protein sequence ID" value="Pp3c14_26410V3.6"/>
    <property type="gene ID" value="Pp3c14_26410"/>
</dbReference>
<dbReference type="GO" id="GO:0009707">
    <property type="term" value="C:chloroplast outer membrane"/>
    <property type="evidence" value="ECO:0000318"/>
    <property type="project" value="GO_Central"/>
</dbReference>
<dbReference type="Gramene" id="Pp3c14_26410V3.9">
    <property type="protein sequence ID" value="Pp3c14_26410V3.9"/>
    <property type="gene ID" value="Pp3c14_26410"/>
</dbReference>